<dbReference type="GO" id="GO:0005524">
    <property type="term" value="F:ATP binding"/>
    <property type="evidence" value="ECO:0007669"/>
    <property type="project" value="InterPro"/>
</dbReference>
<organism evidence="3">
    <name type="scientific">marine metagenome</name>
    <dbReference type="NCBI Taxonomy" id="408172"/>
    <lineage>
        <taxon>unclassified sequences</taxon>
        <taxon>metagenomes</taxon>
        <taxon>ecological metagenomes</taxon>
    </lineage>
</organism>
<dbReference type="InterPro" id="IPR036621">
    <property type="entry name" value="Anticodon-bd_dom_sf"/>
</dbReference>
<dbReference type="Gene3D" id="3.40.50.800">
    <property type="entry name" value="Anticodon-binding domain"/>
    <property type="match status" value="1"/>
</dbReference>
<dbReference type="GO" id="GO:0005737">
    <property type="term" value="C:cytoplasm"/>
    <property type="evidence" value="ECO:0007669"/>
    <property type="project" value="InterPro"/>
</dbReference>
<dbReference type="PIRSF" id="PIRSF001549">
    <property type="entry name" value="His-tRNA_synth"/>
    <property type="match status" value="1"/>
</dbReference>
<dbReference type="Pfam" id="PF13393">
    <property type="entry name" value="tRNA-synt_His"/>
    <property type="match status" value="1"/>
</dbReference>
<dbReference type="AlphaFoldDB" id="A0A381Q2H1"/>
<name>A0A381Q2H1_9ZZZZ</name>
<dbReference type="PANTHER" id="PTHR43707">
    <property type="entry name" value="HISTIDYL-TRNA SYNTHETASE"/>
    <property type="match status" value="1"/>
</dbReference>
<dbReference type="SUPFAM" id="SSF55681">
    <property type="entry name" value="Class II aaRS and biotin synthetases"/>
    <property type="match status" value="1"/>
</dbReference>
<dbReference type="PANTHER" id="PTHR43707:SF1">
    <property type="entry name" value="HISTIDINE--TRNA LIGASE, MITOCHONDRIAL-RELATED"/>
    <property type="match status" value="1"/>
</dbReference>
<feature type="domain" description="Aminoacyl-transfer RNA synthetases class-II family profile" evidence="2">
    <location>
        <begin position="1"/>
        <end position="248"/>
    </location>
</feature>
<proteinExistence type="inferred from homology"/>
<dbReference type="InterPro" id="IPR004516">
    <property type="entry name" value="HisRS/HisZ"/>
</dbReference>
<dbReference type="CDD" id="cd00773">
    <property type="entry name" value="HisRS-like_core"/>
    <property type="match status" value="1"/>
</dbReference>
<dbReference type="NCBIfam" id="TIGR00442">
    <property type="entry name" value="hisS"/>
    <property type="match status" value="1"/>
</dbReference>
<dbReference type="InterPro" id="IPR015807">
    <property type="entry name" value="His-tRNA-ligase"/>
</dbReference>
<evidence type="ECO:0000259" key="2">
    <source>
        <dbReference type="PROSITE" id="PS50862"/>
    </source>
</evidence>
<dbReference type="InterPro" id="IPR045864">
    <property type="entry name" value="aa-tRNA-synth_II/BPL/LPL"/>
</dbReference>
<protein>
    <recommendedName>
        <fullName evidence="2">Aminoacyl-transfer RNA synthetases class-II family profile domain-containing protein</fullName>
    </recommendedName>
</protein>
<dbReference type="InterPro" id="IPR006195">
    <property type="entry name" value="aa-tRNA-synth_II"/>
</dbReference>
<dbReference type="InterPro" id="IPR041715">
    <property type="entry name" value="HisRS-like_core"/>
</dbReference>
<dbReference type="GO" id="GO:0004821">
    <property type="term" value="F:histidine-tRNA ligase activity"/>
    <property type="evidence" value="ECO:0007669"/>
    <property type="project" value="InterPro"/>
</dbReference>
<dbReference type="SUPFAM" id="SSF52954">
    <property type="entry name" value="Class II aaRS ABD-related"/>
    <property type="match status" value="1"/>
</dbReference>
<dbReference type="Gene3D" id="3.30.930.10">
    <property type="entry name" value="Bira Bifunctional Protein, Domain 2"/>
    <property type="match status" value="1"/>
</dbReference>
<dbReference type="GO" id="GO:0006427">
    <property type="term" value="P:histidyl-tRNA aminoacylation"/>
    <property type="evidence" value="ECO:0007669"/>
    <property type="project" value="InterPro"/>
</dbReference>
<accession>A0A381Q2H1</accession>
<dbReference type="PROSITE" id="PS50862">
    <property type="entry name" value="AA_TRNA_LIGASE_II"/>
    <property type="match status" value="1"/>
</dbReference>
<sequence>MFGWQDQSGKQLALKPEMTAPVVRAYIESGFFRKHPLCRLYYIDSLFRREKPQKGRQRQFNQFGIEAFGSRNSEQDAEIILIANKLFKDLKINNTRLSINSIGSPEIRTKYEVVLKKYFNQNANKLSKVSKKRLEKNPIRILDSKEKEDQSIIKNAPLIKEFISKDDGVHFNEVLSHLKALGIQYNENPHLVRGLDYYNGTTFEITTNSQQSQNALCGGGRYDFLVEKMGGPKVPAVGFAAGIERMMLESKQQPTNKSIDVYISCNDIKHASKGFKIIKEITDNGYKIFFDTNKKNVKNQIKDAIKNKASSILIIDDKILIRNLNSKKENIVSESQILSLLKKQ</sequence>
<reference evidence="3" key="1">
    <citation type="submission" date="2018-05" db="EMBL/GenBank/DDBJ databases">
        <authorList>
            <person name="Lanie J.A."/>
            <person name="Ng W.-L."/>
            <person name="Kazmierczak K.M."/>
            <person name="Andrzejewski T.M."/>
            <person name="Davidsen T.M."/>
            <person name="Wayne K.J."/>
            <person name="Tettelin H."/>
            <person name="Glass J.I."/>
            <person name="Rusch D."/>
            <person name="Podicherti R."/>
            <person name="Tsui H.-C.T."/>
            <person name="Winkler M.E."/>
        </authorList>
    </citation>
    <scope>NUCLEOTIDE SEQUENCE</scope>
</reference>
<comment type="similarity">
    <text evidence="1">Belongs to the class-II aminoacyl-tRNA synthetase family.</text>
</comment>
<evidence type="ECO:0000256" key="1">
    <source>
        <dbReference type="ARBA" id="ARBA00008226"/>
    </source>
</evidence>
<evidence type="ECO:0000313" key="3">
    <source>
        <dbReference type="EMBL" id="SUZ73104.1"/>
    </source>
</evidence>
<gene>
    <name evidence="3" type="ORF">METZ01_LOCUS25958</name>
</gene>
<dbReference type="EMBL" id="UINC01001168">
    <property type="protein sequence ID" value="SUZ73104.1"/>
    <property type="molecule type" value="Genomic_DNA"/>
</dbReference>